<dbReference type="STRING" id="331648.BST97_05400"/>
<sequence>MEEKVYIYGDEFGTSSMNLQARNEVSHFVYSAIVVSESNLNKAYEVRDYISKNFFQGQKIRSKSRAVKKIDKRLKALQYLSNNLDFKIYTVVVDKSKIDSAGLQIKEVFYKYFQKIFASNIISDYQNFEIYVDELISEEYKQEMYSYLNKNLSIQSLFSNYKMVDDKNEVLVQLADLVAGSLGRVFAHSHYVKEASDIVDVLISKMTPPEYFPYRYQLPTTSKSTNSSSILVTRFVINDVILYINQNSKLDPKVDLLKFLYFCFRINPNQLVDVHSIQGSLSRLHKNITVEQIRTLIRDLRYDGILVVTAAGRSGYKLAKDENDISAYFNHYLNYVKPMLRKMEVASNKLKKLDVDNHLMDSQEFLLLKQLINVNEKF</sequence>
<dbReference type="OrthoDB" id="6057352at2"/>
<dbReference type="Pfam" id="PF12686">
    <property type="entry name" value="DUF3800"/>
    <property type="match status" value="1"/>
</dbReference>
<evidence type="ECO:0008006" key="3">
    <source>
        <dbReference type="Google" id="ProtNLM"/>
    </source>
</evidence>
<evidence type="ECO:0000313" key="2">
    <source>
        <dbReference type="Proteomes" id="UP000193431"/>
    </source>
</evidence>
<evidence type="ECO:0000313" key="1">
    <source>
        <dbReference type="EMBL" id="ARN77465.1"/>
    </source>
</evidence>
<dbReference type="Proteomes" id="UP000193431">
    <property type="component" value="Chromosome"/>
</dbReference>
<proteinExistence type="predicted"/>
<name>A0A1W6MIN2_9FLAO</name>
<dbReference type="RefSeq" id="WP_085766267.1">
    <property type="nucleotide sequence ID" value="NZ_CP019344.1"/>
</dbReference>
<gene>
    <name evidence="1" type="ORF">BST97_05400</name>
</gene>
<protein>
    <recommendedName>
        <fullName evidence="3">DUF3800 domain-containing protein</fullName>
    </recommendedName>
</protein>
<dbReference type="InterPro" id="IPR024524">
    <property type="entry name" value="DUF3800"/>
</dbReference>
<accession>A0A1W6MIN2</accession>
<organism evidence="1 2">
    <name type="scientific">Nonlabens spongiae</name>
    <dbReference type="NCBI Taxonomy" id="331648"/>
    <lineage>
        <taxon>Bacteria</taxon>
        <taxon>Pseudomonadati</taxon>
        <taxon>Bacteroidota</taxon>
        <taxon>Flavobacteriia</taxon>
        <taxon>Flavobacteriales</taxon>
        <taxon>Flavobacteriaceae</taxon>
        <taxon>Nonlabens</taxon>
    </lineage>
</organism>
<keyword evidence="2" id="KW-1185">Reference proteome</keyword>
<dbReference type="EMBL" id="CP019344">
    <property type="protein sequence ID" value="ARN77465.1"/>
    <property type="molecule type" value="Genomic_DNA"/>
</dbReference>
<reference evidence="1 2" key="1">
    <citation type="submission" date="2016-11" db="EMBL/GenBank/DDBJ databases">
        <title>Trade-off between light-utilization and light-protection in marine flavobacteria.</title>
        <authorList>
            <person name="Kumagai Y."/>
        </authorList>
    </citation>
    <scope>NUCLEOTIDE SEQUENCE [LARGE SCALE GENOMIC DNA]</scope>
    <source>
        <strain evidence="1 2">JCM 13191</strain>
    </source>
</reference>
<dbReference type="AlphaFoldDB" id="A0A1W6MIN2"/>